<dbReference type="InterPro" id="IPR051395">
    <property type="entry name" value="Cytochrome_c_Peroxidase/MauG"/>
</dbReference>
<gene>
    <name evidence="12" type="primary">ccp_2</name>
    <name evidence="12" type="ORF">Spa11_22970</name>
</gene>
<sequence length="353" mass="38530">MVRHPSTIAVPHSRYLTSSPAVVGCVTGALMAVFLWLGACEEGAQIESAREILALASKHDAKLTPLVAPSGLNWAAVRLGDRLFHDPILSRDGTVSCASCHDLKHGGDDGLVVSVGIDNRLGELNAPTVLNASLNSSQFWDGRAPTLSAQIDGPIHNPNEMDSDWGQIVERLNADASYRVAFETAYGAPLDAKLVRQAIVAFEESLITIDAPIDRWLLGDRQAMPIKALEGLHLFEQHGCISCHQGRAFGGNLFQRLGVMREYFEAAQTFRRIDLGRFNHTQDSHDKHVFRVPSLRNAELTGPYFHDGSAATLPDAVRVMLRIQVGVEPDEAEVDRLVEFLRSLTGVLKGRSA</sequence>
<keyword evidence="5" id="KW-0574">Periplasm</keyword>
<dbReference type="InterPro" id="IPR026259">
    <property type="entry name" value="MauG/Cytc_peroxidase"/>
</dbReference>
<evidence type="ECO:0000256" key="5">
    <source>
        <dbReference type="ARBA" id="ARBA00022764"/>
    </source>
</evidence>
<proteinExistence type="predicted"/>
<keyword evidence="13" id="KW-1185">Reference proteome</keyword>
<feature type="binding site" description="covalent" evidence="8">
    <location>
        <position position="100"/>
    </location>
    <ligand>
        <name>heme c</name>
        <dbReference type="ChEBI" id="CHEBI:61717"/>
        <label>1</label>
    </ligand>
</feature>
<dbReference type="PROSITE" id="PS51257">
    <property type="entry name" value="PROKAR_LIPOPROTEIN"/>
    <property type="match status" value="1"/>
</dbReference>
<evidence type="ECO:0000256" key="4">
    <source>
        <dbReference type="ARBA" id="ARBA00022729"/>
    </source>
</evidence>
<dbReference type="GO" id="GO:0004130">
    <property type="term" value="F:cytochrome-c peroxidase activity"/>
    <property type="evidence" value="ECO:0007669"/>
    <property type="project" value="UniProtKB-EC"/>
</dbReference>
<evidence type="ECO:0000256" key="8">
    <source>
        <dbReference type="PIRSR" id="PIRSR000294-1"/>
    </source>
</evidence>
<protein>
    <submittedName>
        <fullName evidence="12">Cytochrome c551 peroxidase</fullName>
        <ecNumber evidence="12">1.11.1.5</ecNumber>
    </submittedName>
</protein>
<evidence type="ECO:0000256" key="1">
    <source>
        <dbReference type="ARBA" id="ARBA00004418"/>
    </source>
</evidence>
<keyword evidence="10" id="KW-0472">Membrane</keyword>
<feature type="domain" description="Cytochrome c" evidence="11">
    <location>
        <begin position="226"/>
        <end position="345"/>
    </location>
</feature>
<dbReference type="InterPro" id="IPR036909">
    <property type="entry name" value="Cyt_c-like_dom_sf"/>
</dbReference>
<feature type="binding site" description="covalent" evidence="8">
    <location>
        <position position="243"/>
    </location>
    <ligand>
        <name>heme c</name>
        <dbReference type="ChEBI" id="CHEBI:61717"/>
        <label>2</label>
    </ligand>
</feature>
<dbReference type="GO" id="GO:0042597">
    <property type="term" value="C:periplasmic space"/>
    <property type="evidence" value="ECO:0007669"/>
    <property type="project" value="UniProtKB-SubCell"/>
</dbReference>
<name>A0A518K8H0_9BACT</name>
<keyword evidence="10" id="KW-1133">Transmembrane helix</keyword>
<dbReference type="GO" id="GO:0020037">
    <property type="term" value="F:heme binding"/>
    <property type="evidence" value="ECO:0007669"/>
    <property type="project" value="InterPro"/>
</dbReference>
<keyword evidence="3 9" id="KW-0479">Metal-binding</keyword>
<evidence type="ECO:0000256" key="7">
    <source>
        <dbReference type="ARBA" id="ARBA00023004"/>
    </source>
</evidence>
<keyword evidence="7 9" id="KW-0408">Iron</keyword>
<dbReference type="InterPro" id="IPR004852">
    <property type="entry name" value="Di-haem_cyt_c_peroxidsae"/>
</dbReference>
<dbReference type="Gene3D" id="1.10.760.10">
    <property type="entry name" value="Cytochrome c-like domain"/>
    <property type="match status" value="2"/>
</dbReference>
<organism evidence="12 13">
    <name type="scientific">Botrimarina mediterranea</name>
    <dbReference type="NCBI Taxonomy" id="2528022"/>
    <lineage>
        <taxon>Bacteria</taxon>
        <taxon>Pseudomonadati</taxon>
        <taxon>Planctomycetota</taxon>
        <taxon>Planctomycetia</taxon>
        <taxon>Pirellulales</taxon>
        <taxon>Lacipirellulaceae</taxon>
        <taxon>Botrimarina</taxon>
    </lineage>
</organism>
<dbReference type="InterPro" id="IPR009056">
    <property type="entry name" value="Cyt_c-like_dom"/>
</dbReference>
<evidence type="ECO:0000256" key="9">
    <source>
        <dbReference type="PIRSR" id="PIRSR000294-2"/>
    </source>
</evidence>
<accession>A0A518K8H0</accession>
<comment type="PTM">
    <text evidence="8">Binds 2 heme groups per subunit.</text>
</comment>
<keyword evidence="4" id="KW-0732">Signal</keyword>
<dbReference type="Pfam" id="PF03150">
    <property type="entry name" value="CCP_MauG"/>
    <property type="match status" value="1"/>
</dbReference>
<comment type="cofactor">
    <cofactor evidence="8">
        <name>heme</name>
        <dbReference type="ChEBI" id="CHEBI:30413"/>
    </cofactor>
    <text evidence="8">Binds 2 heme groups.</text>
</comment>
<dbReference type="PANTHER" id="PTHR30600">
    <property type="entry name" value="CYTOCHROME C PEROXIDASE-RELATED"/>
    <property type="match status" value="1"/>
</dbReference>
<keyword evidence="10" id="KW-0812">Transmembrane</keyword>
<evidence type="ECO:0000256" key="6">
    <source>
        <dbReference type="ARBA" id="ARBA00023002"/>
    </source>
</evidence>
<feature type="binding site" description="covalent" evidence="8">
    <location>
        <position position="97"/>
    </location>
    <ligand>
        <name>heme c</name>
        <dbReference type="ChEBI" id="CHEBI:61717"/>
        <label>1</label>
    </ligand>
</feature>
<dbReference type="AlphaFoldDB" id="A0A518K8H0"/>
<dbReference type="EC" id="1.11.1.5" evidence="12"/>
<dbReference type="GO" id="GO:0046872">
    <property type="term" value="F:metal ion binding"/>
    <property type="evidence" value="ECO:0007669"/>
    <property type="project" value="UniProtKB-KW"/>
</dbReference>
<dbReference type="EMBL" id="CP036349">
    <property type="protein sequence ID" value="QDV74098.1"/>
    <property type="molecule type" value="Genomic_DNA"/>
</dbReference>
<dbReference type="SUPFAM" id="SSF46626">
    <property type="entry name" value="Cytochrome c"/>
    <property type="match status" value="2"/>
</dbReference>
<dbReference type="PROSITE" id="PS51007">
    <property type="entry name" value="CYTC"/>
    <property type="match status" value="2"/>
</dbReference>
<feature type="binding site" description="axial binding residue" evidence="9">
    <location>
        <position position="244"/>
    </location>
    <ligand>
        <name>heme c</name>
        <dbReference type="ChEBI" id="CHEBI:61717"/>
        <label>2</label>
    </ligand>
    <ligandPart>
        <name>Fe</name>
        <dbReference type="ChEBI" id="CHEBI:18248"/>
    </ligandPart>
</feature>
<evidence type="ECO:0000256" key="10">
    <source>
        <dbReference type="SAM" id="Phobius"/>
    </source>
</evidence>
<keyword evidence="12" id="KW-0575">Peroxidase</keyword>
<feature type="binding site" description="axial binding residue" evidence="9">
    <location>
        <position position="101"/>
    </location>
    <ligand>
        <name>heme c</name>
        <dbReference type="ChEBI" id="CHEBI:61717"/>
        <label>1</label>
    </ligand>
    <ligandPart>
        <name>Fe</name>
        <dbReference type="ChEBI" id="CHEBI:18248"/>
    </ligandPart>
</feature>
<reference evidence="12 13" key="1">
    <citation type="submission" date="2019-02" db="EMBL/GenBank/DDBJ databases">
        <title>Deep-cultivation of Planctomycetes and their phenomic and genomic characterization uncovers novel biology.</title>
        <authorList>
            <person name="Wiegand S."/>
            <person name="Jogler M."/>
            <person name="Boedeker C."/>
            <person name="Pinto D."/>
            <person name="Vollmers J."/>
            <person name="Rivas-Marin E."/>
            <person name="Kohn T."/>
            <person name="Peeters S.H."/>
            <person name="Heuer A."/>
            <person name="Rast P."/>
            <person name="Oberbeckmann S."/>
            <person name="Bunk B."/>
            <person name="Jeske O."/>
            <person name="Meyerdierks A."/>
            <person name="Storesund J.E."/>
            <person name="Kallscheuer N."/>
            <person name="Luecker S."/>
            <person name="Lage O.M."/>
            <person name="Pohl T."/>
            <person name="Merkel B.J."/>
            <person name="Hornburger P."/>
            <person name="Mueller R.-W."/>
            <person name="Bruemmer F."/>
            <person name="Labrenz M."/>
            <person name="Spormann A.M."/>
            <person name="Op den Camp H."/>
            <person name="Overmann J."/>
            <person name="Amann R."/>
            <person name="Jetten M.S.M."/>
            <person name="Mascher T."/>
            <person name="Medema M.H."/>
            <person name="Devos D.P."/>
            <person name="Kaster A.-K."/>
            <person name="Ovreas L."/>
            <person name="Rohde M."/>
            <person name="Galperin M.Y."/>
            <person name="Jogler C."/>
        </authorList>
    </citation>
    <scope>NUCLEOTIDE SEQUENCE [LARGE SCALE GENOMIC DNA]</scope>
    <source>
        <strain evidence="12 13">Spa11</strain>
    </source>
</reference>
<evidence type="ECO:0000256" key="2">
    <source>
        <dbReference type="ARBA" id="ARBA00022617"/>
    </source>
</evidence>
<feature type="binding site" description="covalent" evidence="8">
    <location>
        <position position="240"/>
    </location>
    <ligand>
        <name>heme c</name>
        <dbReference type="ChEBI" id="CHEBI:61717"/>
        <label>2</label>
    </ligand>
</feature>
<evidence type="ECO:0000313" key="13">
    <source>
        <dbReference type="Proteomes" id="UP000316426"/>
    </source>
</evidence>
<feature type="binding site" description="axial binding residue" evidence="9">
    <location>
        <position position="320"/>
    </location>
    <ligand>
        <name>heme c</name>
        <dbReference type="ChEBI" id="CHEBI:61717"/>
        <label>2</label>
    </ligand>
    <ligandPart>
        <name>Fe</name>
        <dbReference type="ChEBI" id="CHEBI:18248"/>
    </ligandPart>
</feature>
<dbReference type="GO" id="GO:0009055">
    <property type="term" value="F:electron transfer activity"/>
    <property type="evidence" value="ECO:0007669"/>
    <property type="project" value="InterPro"/>
</dbReference>
<dbReference type="PANTHER" id="PTHR30600:SF7">
    <property type="entry name" value="CYTOCHROME C PEROXIDASE-RELATED"/>
    <property type="match status" value="1"/>
</dbReference>
<feature type="transmembrane region" description="Helical" evidence="10">
    <location>
        <begin position="21"/>
        <end position="39"/>
    </location>
</feature>
<dbReference type="KEGG" id="bmei:Spa11_22970"/>
<evidence type="ECO:0000256" key="3">
    <source>
        <dbReference type="ARBA" id="ARBA00022723"/>
    </source>
</evidence>
<feature type="domain" description="Cytochrome c" evidence="11">
    <location>
        <begin position="75"/>
        <end position="176"/>
    </location>
</feature>
<keyword evidence="6 12" id="KW-0560">Oxidoreductase</keyword>
<evidence type="ECO:0000313" key="12">
    <source>
        <dbReference type="EMBL" id="QDV74098.1"/>
    </source>
</evidence>
<comment type="subcellular location">
    <subcellularLocation>
        <location evidence="1">Periplasm</location>
    </subcellularLocation>
</comment>
<dbReference type="PIRSF" id="PIRSF000294">
    <property type="entry name" value="Cytochrome-c_peroxidase"/>
    <property type="match status" value="1"/>
</dbReference>
<dbReference type="Proteomes" id="UP000316426">
    <property type="component" value="Chromosome"/>
</dbReference>
<keyword evidence="2 8" id="KW-0349">Heme</keyword>
<evidence type="ECO:0000259" key="11">
    <source>
        <dbReference type="PROSITE" id="PS51007"/>
    </source>
</evidence>